<proteinExistence type="predicted"/>
<sequence>EIGRSADSIKSIEDLDEKLEKVNELIFDLDTTLAAIMEKWSKSLAPHLQPMLRIAGSLDYMTEGIRTLASKKKTGSTLHNSTRTLALTTKLRDSLRDLIYSSKGSSQGVHFEAEMEADRLVAEVDQELEDCLQEPNGDDSPLPEVQALLDRRNEIMTRHGSSVQPTNPPLFKSRVHAGIPGLRQPPMFGQNVQGIPGHRQPATPNSNFQRGET</sequence>
<gene>
    <name evidence="2" type="ORF">PACLA_8A010975</name>
</gene>
<feature type="non-terminal residue" evidence="2">
    <location>
        <position position="1"/>
    </location>
</feature>
<dbReference type="Proteomes" id="UP001152795">
    <property type="component" value="Unassembled WGS sequence"/>
</dbReference>
<feature type="non-terminal residue" evidence="2">
    <location>
        <position position="213"/>
    </location>
</feature>
<reference evidence="2" key="1">
    <citation type="submission" date="2020-04" db="EMBL/GenBank/DDBJ databases">
        <authorList>
            <person name="Alioto T."/>
            <person name="Alioto T."/>
            <person name="Gomez Garrido J."/>
        </authorList>
    </citation>
    <scope>NUCLEOTIDE SEQUENCE</scope>
    <source>
        <strain evidence="2">A484AB</strain>
    </source>
</reference>
<evidence type="ECO:0000256" key="1">
    <source>
        <dbReference type="SAM" id="MobiDB-lite"/>
    </source>
</evidence>
<accession>A0A6S7KL01</accession>
<comment type="caution">
    <text evidence="2">The sequence shown here is derived from an EMBL/GenBank/DDBJ whole genome shotgun (WGS) entry which is preliminary data.</text>
</comment>
<dbReference type="AlphaFoldDB" id="A0A6S7KL01"/>
<keyword evidence="3" id="KW-1185">Reference proteome</keyword>
<evidence type="ECO:0000313" key="3">
    <source>
        <dbReference type="Proteomes" id="UP001152795"/>
    </source>
</evidence>
<protein>
    <submittedName>
        <fullName evidence="2">Uncharacterized protein</fullName>
    </submittedName>
</protein>
<feature type="compositionally biased region" description="Polar residues" evidence="1">
    <location>
        <begin position="202"/>
        <end position="213"/>
    </location>
</feature>
<organism evidence="2 3">
    <name type="scientific">Paramuricea clavata</name>
    <name type="common">Red gorgonian</name>
    <name type="synonym">Violescent sea-whip</name>
    <dbReference type="NCBI Taxonomy" id="317549"/>
    <lineage>
        <taxon>Eukaryota</taxon>
        <taxon>Metazoa</taxon>
        <taxon>Cnidaria</taxon>
        <taxon>Anthozoa</taxon>
        <taxon>Octocorallia</taxon>
        <taxon>Malacalcyonacea</taxon>
        <taxon>Plexauridae</taxon>
        <taxon>Paramuricea</taxon>
    </lineage>
</organism>
<name>A0A6S7KL01_PARCT</name>
<feature type="region of interest" description="Disordered" evidence="1">
    <location>
        <begin position="184"/>
        <end position="213"/>
    </location>
</feature>
<dbReference type="EMBL" id="CACRXK020047372">
    <property type="protein sequence ID" value="CAB4046205.1"/>
    <property type="molecule type" value="Genomic_DNA"/>
</dbReference>
<evidence type="ECO:0000313" key="2">
    <source>
        <dbReference type="EMBL" id="CAB4046205.1"/>
    </source>
</evidence>